<dbReference type="InParanoid" id="A0A1Z5R5N2"/>
<dbReference type="EMBL" id="CM000767">
    <property type="protein sequence ID" value="OQU79073.1"/>
    <property type="molecule type" value="Genomic_DNA"/>
</dbReference>
<organism evidence="1 2">
    <name type="scientific">Sorghum bicolor</name>
    <name type="common">Sorghum</name>
    <name type="synonym">Sorghum vulgare</name>
    <dbReference type="NCBI Taxonomy" id="4558"/>
    <lineage>
        <taxon>Eukaryota</taxon>
        <taxon>Viridiplantae</taxon>
        <taxon>Streptophyta</taxon>
        <taxon>Embryophyta</taxon>
        <taxon>Tracheophyta</taxon>
        <taxon>Spermatophyta</taxon>
        <taxon>Magnoliopsida</taxon>
        <taxon>Liliopsida</taxon>
        <taxon>Poales</taxon>
        <taxon>Poaceae</taxon>
        <taxon>PACMAD clade</taxon>
        <taxon>Panicoideae</taxon>
        <taxon>Andropogonodae</taxon>
        <taxon>Andropogoneae</taxon>
        <taxon>Sorghinae</taxon>
        <taxon>Sorghum</taxon>
    </lineage>
</organism>
<dbReference type="Gramene" id="OQU79073">
    <property type="protein sequence ID" value="OQU79073"/>
    <property type="gene ID" value="SORBI_3008G091728"/>
</dbReference>
<dbReference type="Proteomes" id="UP000000768">
    <property type="component" value="Chromosome 8"/>
</dbReference>
<keyword evidence="2" id="KW-1185">Reference proteome</keyword>
<proteinExistence type="predicted"/>
<protein>
    <submittedName>
        <fullName evidence="1">Uncharacterized protein</fullName>
    </submittedName>
</protein>
<evidence type="ECO:0000313" key="1">
    <source>
        <dbReference type="EMBL" id="OQU79073.1"/>
    </source>
</evidence>
<reference evidence="2" key="2">
    <citation type="journal article" date="2018" name="Plant J.">
        <title>The Sorghum bicolor reference genome: improved assembly, gene annotations, a transcriptome atlas, and signatures of genome organization.</title>
        <authorList>
            <person name="McCormick R.F."/>
            <person name="Truong S.K."/>
            <person name="Sreedasyam A."/>
            <person name="Jenkins J."/>
            <person name="Shu S."/>
            <person name="Sims D."/>
            <person name="Kennedy M."/>
            <person name="Amirebrahimi M."/>
            <person name="Weers B.D."/>
            <person name="McKinley B."/>
            <person name="Mattison A."/>
            <person name="Morishige D.T."/>
            <person name="Grimwood J."/>
            <person name="Schmutz J."/>
            <person name="Mullet J.E."/>
        </authorList>
    </citation>
    <scope>NUCLEOTIDE SEQUENCE [LARGE SCALE GENOMIC DNA]</scope>
    <source>
        <strain evidence="2">cv. BTx623</strain>
    </source>
</reference>
<dbReference type="AlphaFoldDB" id="A0A1Z5R5N2"/>
<evidence type="ECO:0000313" key="2">
    <source>
        <dbReference type="Proteomes" id="UP000000768"/>
    </source>
</evidence>
<gene>
    <name evidence="1" type="ORF">SORBI_3008G091728</name>
</gene>
<accession>A0A1Z5R5N2</accession>
<name>A0A1Z5R5N2_SORBI</name>
<reference evidence="1 2" key="1">
    <citation type="journal article" date="2009" name="Nature">
        <title>The Sorghum bicolor genome and the diversification of grasses.</title>
        <authorList>
            <person name="Paterson A.H."/>
            <person name="Bowers J.E."/>
            <person name="Bruggmann R."/>
            <person name="Dubchak I."/>
            <person name="Grimwood J."/>
            <person name="Gundlach H."/>
            <person name="Haberer G."/>
            <person name="Hellsten U."/>
            <person name="Mitros T."/>
            <person name="Poliakov A."/>
            <person name="Schmutz J."/>
            <person name="Spannagl M."/>
            <person name="Tang H."/>
            <person name="Wang X."/>
            <person name="Wicker T."/>
            <person name="Bharti A.K."/>
            <person name="Chapman J."/>
            <person name="Feltus F.A."/>
            <person name="Gowik U."/>
            <person name="Grigoriev I.V."/>
            <person name="Lyons E."/>
            <person name="Maher C.A."/>
            <person name="Martis M."/>
            <person name="Narechania A."/>
            <person name="Otillar R.P."/>
            <person name="Penning B.W."/>
            <person name="Salamov A.A."/>
            <person name="Wang Y."/>
            <person name="Zhang L."/>
            <person name="Carpita N.C."/>
            <person name="Freeling M."/>
            <person name="Gingle A.R."/>
            <person name="Hash C.T."/>
            <person name="Keller B."/>
            <person name="Klein P."/>
            <person name="Kresovich S."/>
            <person name="McCann M.C."/>
            <person name="Ming R."/>
            <person name="Peterson D.G."/>
            <person name="Mehboob-ur-Rahman"/>
            <person name="Ware D."/>
            <person name="Westhoff P."/>
            <person name="Mayer K.F."/>
            <person name="Messing J."/>
            <person name="Rokhsar D.S."/>
        </authorList>
    </citation>
    <scope>NUCLEOTIDE SEQUENCE [LARGE SCALE GENOMIC DNA]</scope>
    <source>
        <strain evidence="2">cv. BTx623</strain>
    </source>
</reference>
<sequence length="107" mass="11838">MHVFTSFPIFLYMQPVTYVYLNIVPVCVCSSLRCHRPWLQLAQQPNSLQVLLPACLLVQIADHVQLSSSSTCSSQAAAAAALCQQSAIAPLGERYVYPAVTTLFWSY</sequence>